<dbReference type="Pfam" id="PF17900">
    <property type="entry name" value="Peptidase_M1_N"/>
    <property type="match status" value="1"/>
</dbReference>
<evidence type="ECO:0000256" key="7">
    <source>
        <dbReference type="ARBA" id="ARBA00022729"/>
    </source>
</evidence>
<dbReference type="PANTHER" id="PTHR11533:SF253">
    <property type="entry name" value="AMINOPEPTIDASE-RELATED"/>
    <property type="match status" value="1"/>
</dbReference>
<dbReference type="PhylomeDB" id="B4I1X7"/>
<dbReference type="GO" id="GO:0008270">
    <property type="term" value="F:zinc ion binding"/>
    <property type="evidence" value="ECO:0007669"/>
    <property type="project" value="InterPro"/>
</dbReference>
<accession>B4I1X7</accession>
<dbReference type="Gene3D" id="1.25.50.20">
    <property type="match status" value="1"/>
</dbReference>
<evidence type="ECO:0000256" key="12">
    <source>
        <dbReference type="ARBA" id="ARBA00023180"/>
    </source>
</evidence>
<evidence type="ECO:0000256" key="5">
    <source>
        <dbReference type="ARBA" id="ARBA00022670"/>
    </source>
</evidence>
<organism evidence="21">
    <name type="scientific">Drosophila sechellia</name>
    <name type="common">Fruit fly</name>
    <dbReference type="NCBI Taxonomy" id="7238"/>
    <lineage>
        <taxon>Eukaryota</taxon>
        <taxon>Metazoa</taxon>
        <taxon>Ecdysozoa</taxon>
        <taxon>Arthropoda</taxon>
        <taxon>Hexapoda</taxon>
        <taxon>Insecta</taxon>
        <taxon>Pterygota</taxon>
        <taxon>Neoptera</taxon>
        <taxon>Endopterygota</taxon>
        <taxon>Diptera</taxon>
        <taxon>Brachycera</taxon>
        <taxon>Muscomorpha</taxon>
        <taxon>Ephydroidea</taxon>
        <taxon>Drosophilidae</taxon>
        <taxon>Drosophila</taxon>
        <taxon>Sophophora</taxon>
    </lineage>
</organism>
<dbReference type="SMR" id="B4I1X7"/>
<dbReference type="GO" id="GO:0042277">
    <property type="term" value="F:peptide binding"/>
    <property type="evidence" value="ECO:0007669"/>
    <property type="project" value="TreeGrafter"/>
</dbReference>
<evidence type="ECO:0000256" key="15">
    <source>
        <dbReference type="PIRSR" id="PIRSR634016-3"/>
    </source>
</evidence>
<comment type="subcellular location">
    <subcellularLocation>
        <location evidence="1">Cell membrane</location>
        <topology evidence="1">Lipid-anchor</topology>
        <topology evidence="1">GPI-anchor</topology>
    </subcellularLocation>
</comment>
<evidence type="ECO:0000256" key="13">
    <source>
        <dbReference type="ARBA" id="ARBA00023288"/>
    </source>
</evidence>
<name>B4I1X7_DROSE</name>
<dbReference type="EMBL" id="CH480820">
    <property type="protein sequence ID" value="EDW54534.1"/>
    <property type="molecule type" value="Genomic_DNA"/>
</dbReference>
<evidence type="ECO:0000256" key="10">
    <source>
        <dbReference type="ARBA" id="ARBA00023049"/>
    </source>
</evidence>
<evidence type="ECO:0000256" key="9">
    <source>
        <dbReference type="ARBA" id="ARBA00022833"/>
    </source>
</evidence>
<proteinExistence type="inferred from homology"/>
<evidence type="ECO:0000259" key="19">
    <source>
        <dbReference type="Pfam" id="PF17900"/>
    </source>
</evidence>
<dbReference type="MEROPS" id="M01.A03"/>
<dbReference type="InterPro" id="IPR050344">
    <property type="entry name" value="Peptidase_M1_aminopeptidases"/>
</dbReference>
<keyword evidence="9 15" id="KW-0862">Zinc</keyword>
<evidence type="ECO:0000256" key="8">
    <source>
        <dbReference type="ARBA" id="ARBA00022801"/>
    </source>
</evidence>
<feature type="binding site" evidence="15">
    <location>
        <position position="354"/>
    </location>
    <ligand>
        <name>Zn(2+)</name>
        <dbReference type="ChEBI" id="CHEBI:29105"/>
        <note>catalytic</note>
    </ligand>
</feature>
<keyword evidence="12" id="KW-0325">Glycoprotein</keyword>
<feature type="domain" description="ERAP1-like C-terminal" evidence="18">
    <location>
        <begin position="577"/>
        <end position="655"/>
    </location>
</feature>
<evidence type="ECO:0000313" key="20">
    <source>
        <dbReference type="EMBL" id="EDW54534.1"/>
    </source>
</evidence>
<dbReference type="Pfam" id="PF11838">
    <property type="entry name" value="ERAP1_C"/>
    <property type="match status" value="1"/>
</dbReference>
<dbReference type="Proteomes" id="UP000001292">
    <property type="component" value="Unassembled WGS sequence"/>
</dbReference>
<keyword evidence="13" id="KW-0449">Lipoprotein</keyword>
<feature type="domain" description="Peptidase M1 membrane alanine aminopeptidase" evidence="17">
    <location>
        <begin position="282"/>
        <end position="502"/>
    </location>
</feature>
<feature type="domain" description="Aminopeptidase N-like N-terminal" evidence="19">
    <location>
        <begin position="52"/>
        <end position="245"/>
    </location>
</feature>
<evidence type="ECO:0000256" key="3">
    <source>
        <dbReference type="ARBA" id="ARBA00022475"/>
    </source>
</evidence>
<evidence type="ECO:0000259" key="17">
    <source>
        <dbReference type="Pfam" id="PF01433"/>
    </source>
</evidence>
<keyword evidence="4" id="KW-0336">GPI-anchor</keyword>
<dbReference type="Gene3D" id="2.60.40.1730">
    <property type="entry name" value="tricorn interacting facor f3 domain"/>
    <property type="match status" value="1"/>
</dbReference>
<dbReference type="InterPro" id="IPR024571">
    <property type="entry name" value="ERAP1-like_C_dom"/>
</dbReference>
<dbReference type="Pfam" id="PF01433">
    <property type="entry name" value="Peptidase_M1"/>
    <property type="match status" value="1"/>
</dbReference>
<comment type="cofactor">
    <cofactor evidence="15">
        <name>Zn(2+)</name>
        <dbReference type="ChEBI" id="CHEBI:29105"/>
    </cofactor>
    <text evidence="15">Binds 1 zinc ion per subunit.</text>
</comment>
<evidence type="ECO:0000256" key="11">
    <source>
        <dbReference type="ARBA" id="ARBA00023136"/>
    </source>
</evidence>
<dbReference type="AlphaFoldDB" id="B4I1X7"/>
<keyword evidence="5" id="KW-0645">Protease</keyword>
<dbReference type="GO" id="GO:0005886">
    <property type="term" value="C:plasma membrane"/>
    <property type="evidence" value="ECO:0007669"/>
    <property type="project" value="UniProtKB-SubCell"/>
</dbReference>
<evidence type="ECO:0000256" key="16">
    <source>
        <dbReference type="PIRSR" id="PIRSR634016-4"/>
    </source>
</evidence>
<evidence type="ECO:0000256" key="14">
    <source>
        <dbReference type="PIRSR" id="PIRSR634016-1"/>
    </source>
</evidence>
<dbReference type="InterPro" id="IPR001930">
    <property type="entry name" value="Peptidase_M1"/>
</dbReference>
<dbReference type="InterPro" id="IPR014782">
    <property type="entry name" value="Peptidase_M1_dom"/>
</dbReference>
<feature type="binding site" evidence="15">
    <location>
        <position position="377"/>
    </location>
    <ligand>
        <name>Zn(2+)</name>
        <dbReference type="ChEBI" id="CHEBI:29105"/>
        <note>catalytic</note>
    </ligand>
</feature>
<evidence type="ECO:0000259" key="18">
    <source>
        <dbReference type="Pfam" id="PF11838"/>
    </source>
</evidence>
<evidence type="ECO:0000256" key="2">
    <source>
        <dbReference type="ARBA" id="ARBA00010136"/>
    </source>
</evidence>
<dbReference type="Gene3D" id="1.10.390.10">
    <property type="entry name" value="Neutral Protease Domain 2"/>
    <property type="match status" value="1"/>
</dbReference>
<dbReference type="GO" id="GO:0005615">
    <property type="term" value="C:extracellular space"/>
    <property type="evidence" value="ECO:0007669"/>
    <property type="project" value="TreeGrafter"/>
</dbReference>
<dbReference type="SUPFAM" id="SSF63737">
    <property type="entry name" value="Leukotriene A4 hydrolase N-terminal domain"/>
    <property type="match status" value="1"/>
</dbReference>
<keyword evidence="10" id="KW-0482">Metalloprotease</keyword>
<dbReference type="InterPro" id="IPR045357">
    <property type="entry name" value="Aminopeptidase_N-like_N"/>
</dbReference>
<reference evidence="20 21" key="1">
    <citation type="journal article" date="2007" name="Nature">
        <title>Evolution of genes and genomes on the Drosophila phylogeny.</title>
        <authorList>
            <consortium name="Drosophila 12 Genomes Consortium"/>
            <person name="Clark A.G."/>
            <person name="Eisen M.B."/>
            <person name="Smith D.R."/>
            <person name="Bergman C.M."/>
            <person name="Oliver B."/>
            <person name="Markow T.A."/>
            <person name="Kaufman T.C."/>
            <person name="Kellis M."/>
            <person name="Gelbart W."/>
            <person name="Iyer V.N."/>
            <person name="Pollard D.A."/>
            <person name="Sackton T.B."/>
            <person name="Larracuente A.M."/>
            <person name="Singh N.D."/>
            <person name="Abad J.P."/>
            <person name="Abt D.N."/>
            <person name="Adryan B."/>
            <person name="Aguade M."/>
            <person name="Akashi H."/>
            <person name="Anderson W.W."/>
            <person name="Aquadro C.F."/>
            <person name="Ardell D.H."/>
            <person name="Arguello R."/>
            <person name="Artieri C.G."/>
            <person name="Barbash D.A."/>
            <person name="Barker D."/>
            <person name="Barsanti P."/>
            <person name="Batterham P."/>
            <person name="Batzoglou S."/>
            <person name="Begun D."/>
            <person name="Bhutkar A."/>
            <person name="Blanco E."/>
            <person name="Bosak S.A."/>
            <person name="Bradley R.K."/>
            <person name="Brand A.D."/>
            <person name="Brent M.R."/>
            <person name="Brooks A.N."/>
            <person name="Brown R.H."/>
            <person name="Butlin R.K."/>
            <person name="Caggese C."/>
            <person name="Calvi B.R."/>
            <person name="Bernardo de Carvalho A."/>
            <person name="Caspi A."/>
            <person name="Castrezana S."/>
            <person name="Celniker S.E."/>
            <person name="Chang J.L."/>
            <person name="Chapple C."/>
            <person name="Chatterji S."/>
            <person name="Chinwalla A."/>
            <person name="Civetta A."/>
            <person name="Clifton S.W."/>
            <person name="Comeron J.M."/>
            <person name="Costello J.C."/>
            <person name="Coyne J.A."/>
            <person name="Daub J."/>
            <person name="David R.G."/>
            <person name="Delcher A.L."/>
            <person name="Delehaunty K."/>
            <person name="Do C.B."/>
            <person name="Ebling H."/>
            <person name="Edwards K."/>
            <person name="Eickbush T."/>
            <person name="Evans J.D."/>
            <person name="Filipski A."/>
            <person name="Findeiss S."/>
            <person name="Freyhult E."/>
            <person name="Fulton L."/>
            <person name="Fulton R."/>
            <person name="Garcia A.C."/>
            <person name="Gardiner A."/>
            <person name="Garfield D.A."/>
            <person name="Garvin B.E."/>
            <person name="Gibson G."/>
            <person name="Gilbert D."/>
            <person name="Gnerre S."/>
            <person name="Godfrey J."/>
            <person name="Good R."/>
            <person name="Gotea V."/>
            <person name="Gravely B."/>
            <person name="Greenberg A.J."/>
            <person name="Griffiths-Jones S."/>
            <person name="Gross S."/>
            <person name="Guigo R."/>
            <person name="Gustafson E.A."/>
            <person name="Haerty W."/>
            <person name="Hahn M.W."/>
            <person name="Halligan D.L."/>
            <person name="Halpern A.L."/>
            <person name="Halter G.M."/>
            <person name="Han M.V."/>
            <person name="Heger A."/>
            <person name="Hillier L."/>
            <person name="Hinrichs A.S."/>
            <person name="Holmes I."/>
            <person name="Hoskins R.A."/>
            <person name="Hubisz M.J."/>
            <person name="Hultmark D."/>
            <person name="Huntley M.A."/>
            <person name="Jaffe D.B."/>
            <person name="Jagadeeshan S."/>
            <person name="Jeck W.R."/>
            <person name="Johnson J."/>
            <person name="Jones C.D."/>
            <person name="Jordan W.C."/>
            <person name="Karpen G.H."/>
            <person name="Kataoka E."/>
            <person name="Keightley P.D."/>
            <person name="Kheradpour P."/>
            <person name="Kirkness E.F."/>
            <person name="Koerich L.B."/>
            <person name="Kristiansen K."/>
            <person name="Kudrna D."/>
            <person name="Kulathinal R.J."/>
            <person name="Kumar S."/>
            <person name="Kwok R."/>
            <person name="Lander E."/>
            <person name="Langley C.H."/>
            <person name="Lapoint R."/>
            <person name="Lazzaro B.P."/>
            <person name="Lee S.J."/>
            <person name="Levesque L."/>
            <person name="Li R."/>
            <person name="Lin C.F."/>
            <person name="Lin M.F."/>
            <person name="Lindblad-Toh K."/>
            <person name="Llopart A."/>
            <person name="Long M."/>
            <person name="Low L."/>
            <person name="Lozovsky E."/>
            <person name="Lu J."/>
            <person name="Luo M."/>
            <person name="Machado C.A."/>
            <person name="Makalowski W."/>
            <person name="Marzo M."/>
            <person name="Matsuda M."/>
            <person name="Matzkin L."/>
            <person name="McAllister B."/>
            <person name="McBride C.S."/>
            <person name="McKernan B."/>
            <person name="McKernan K."/>
            <person name="Mendez-Lago M."/>
            <person name="Minx P."/>
            <person name="Mollenhauer M.U."/>
            <person name="Montooth K."/>
            <person name="Mount S.M."/>
            <person name="Mu X."/>
            <person name="Myers E."/>
            <person name="Negre B."/>
            <person name="Newfeld S."/>
            <person name="Nielsen R."/>
            <person name="Noor M.A."/>
            <person name="O'Grady P."/>
            <person name="Pachter L."/>
            <person name="Papaceit M."/>
            <person name="Parisi M.J."/>
            <person name="Parisi M."/>
            <person name="Parts L."/>
            <person name="Pedersen J.S."/>
            <person name="Pesole G."/>
            <person name="Phillippy A.M."/>
            <person name="Ponting C.P."/>
            <person name="Pop M."/>
            <person name="Porcelli D."/>
            <person name="Powell J.R."/>
            <person name="Prohaska S."/>
            <person name="Pruitt K."/>
            <person name="Puig M."/>
            <person name="Quesneville H."/>
            <person name="Ram K.R."/>
            <person name="Rand D."/>
            <person name="Rasmussen M.D."/>
            <person name="Reed L.K."/>
            <person name="Reenan R."/>
            <person name="Reily A."/>
            <person name="Remington K.A."/>
            <person name="Rieger T.T."/>
            <person name="Ritchie M.G."/>
            <person name="Robin C."/>
            <person name="Rogers Y.H."/>
            <person name="Rohde C."/>
            <person name="Rozas J."/>
            <person name="Rubenfield M.J."/>
            <person name="Ruiz A."/>
            <person name="Russo S."/>
            <person name="Salzberg S.L."/>
            <person name="Sanchez-Gracia A."/>
            <person name="Saranga D.J."/>
            <person name="Sato H."/>
            <person name="Schaeffer S.W."/>
            <person name="Schatz M.C."/>
            <person name="Schlenke T."/>
            <person name="Schwartz R."/>
            <person name="Segarra C."/>
            <person name="Singh R.S."/>
            <person name="Sirot L."/>
            <person name="Sirota M."/>
            <person name="Sisneros N.B."/>
            <person name="Smith C.D."/>
            <person name="Smith T.F."/>
            <person name="Spieth J."/>
            <person name="Stage D.E."/>
            <person name="Stark A."/>
            <person name="Stephan W."/>
            <person name="Strausberg R.L."/>
            <person name="Strempel S."/>
            <person name="Sturgill D."/>
            <person name="Sutton G."/>
            <person name="Sutton G.G."/>
            <person name="Tao W."/>
            <person name="Teichmann S."/>
            <person name="Tobari Y.N."/>
            <person name="Tomimura Y."/>
            <person name="Tsolas J.M."/>
            <person name="Valente V.L."/>
            <person name="Venter E."/>
            <person name="Venter J.C."/>
            <person name="Vicario S."/>
            <person name="Vieira F.G."/>
            <person name="Vilella A.J."/>
            <person name="Villasante A."/>
            <person name="Walenz B."/>
            <person name="Wang J."/>
            <person name="Wasserman M."/>
            <person name="Watts T."/>
            <person name="Wilson D."/>
            <person name="Wilson R.K."/>
            <person name="Wing R.A."/>
            <person name="Wolfner M.F."/>
            <person name="Wong A."/>
            <person name="Wong G.K."/>
            <person name="Wu C.I."/>
            <person name="Wu G."/>
            <person name="Yamamoto D."/>
            <person name="Yang H.P."/>
            <person name="Yang S.P."/>
            <person name="Yorke J.A."/>
            <person name="Yoshida K."/>
            <person name="Zdobnov E."/>
            <person name="Zhang P."/>
            <person name="Zhang Y."/>
            <person name="Zimin A.V."/>
            <person name="Baldwin J."/>
            <person name="Abdouelleil A."/>
            <person name="Abdulkadir J."/>
            <person name="Abebe A."/>
            <person name="Abera B."/>
            <person name="Abreu J."/>
            <person name="Acer S.C."/>
            <person name="Aftuck L."/>
            <person name="Alexander A."/>
            <person name="An P."/>
            <person name="Anderson E."/>
            <person name="Anderson S."/>
            <person name="Arachi H."/>
            <person name="Azer M."/>
            <person name="Bachantsang P."/>
            <person name="Barry A."/>
            <person name="Bayul T."/>
            <person name="Berlin A."/>
            <person name="Bessette D."/>
            <person name="Bloom T."/>
            <person name="Blye J."/>
            <person name="Boguslavskiy L."/>
            <person name="Bonnet C."/>
            <person name="Boukhgalter B."/>
            <person name="Bourzgui I."/>
            <person name="Brown A."/>
            <person name="Cahill P."/>
            <person name="Channer S."/>
            <person name="Cheshatsang Y."/>
            <person name="Chuda L."/>
            <person name="Citroen M."/>
            <person name="Collymore A."/>
            <person name="Cooke P."/>
            <person name="Costello M."/>
            <person name="D'Aco K."/>
            <person name="Daza R."/>
            <person name="De Haan G."/>
            <person name="DeGray S."/>
            <person name="DeMaso C."/>
            <person name="Dhargay N."/>
            <person name="Dooley K."/>
            <person name="Dooley E."/>
            <person name="Doricent M."/>
            <person name="Dorje P."/>
            <person name="Dorjee K."/>
            <person name="Dupes A."/>
            <person name="Elong R."/>
            <person name="Falk J."/>
            <person name="Farina A."/>
            <person name="Faro S."/>
            <person name="Ferguson D."/>
            <person name="Fisher S."/>
            <person name="Foley C.D."/>
            <person name="Franke A."/>
            <person name="Friedrich D."/>
            <person name="Gadbois L."/>
            <person name="Gearin G."/>
            <person name="Gearin C.R."/>
            <person name="Giannoukos G."/>
            <person name="Goode T."/>
            <person name="Graham J."/>
            <person name="Grandbois E."/>
            <person name="Grewal S."/>
            <person name="Gyaltsen K."/>
            <person name="Hafez N."/>
            <person name="Hagos B."/>
            <person name="Hall J."/>
            <person name="Henson C."/>
            <person name="Hollinger A."/>
            <person name="Honan T."/>
            <person name="Huard M.D."/>
            <person name="Hughes L."/>
            <person name="Hurhula B."/>
            <person name="Husby M.E."/>
            <person name="Kamat A."/>
            <person name="Kanga B."/>
            <person name="Kashin S."/>
            <person name="Khazanovich D."/>
            <person name="Kisner P."/>
            <person name="Lance K."/>
            <person name="Lara M."/>
            <person name="Lee W."/>
            <person name="Lennon N."/>
            <person name="Letendre F."/>
            <person name="LeVine R."/>
            <person name="Lipovsky A."/>
            <person name="Liu X."/>
            <person name="Liu J."/>
            <person name="Liu S."/>
            <person name="Lokyitsang T."/>
            <person name="Lokyitsang Y."/>
            <person name="Lubonja R."/>
            <person name="Lui A."/>
            <person name="MacDonald P."/>
            <person name="Magnisalis V."/>
            <person name="Maru K."/>
            <person name="Matthews C."/>
            <person name="McCusker W."/>
            <person name="McDonough S."/>
            <person name="Mehta T."/>
            <person name="Meldrim J."/>
            <person name="Meneus L."/>
            <person name="Mihai O."/>
            <person name="Mihalev A."/>
            <person name="Mihova T."/>
            <person name="Mittelman R."/>
            <person name="Mlenga V."/>
            <person name="Montmayeur A."/>
            <person name="Mulrain L."/>
            <person name="Navidi A."/>
            <person name="Naylor J."/>
            <person name="Negash T."/>
            <person name="Nguyen T."/>
            <person name="Nguyen N."/>
            <person name="Nicol R."/>
            <person name="Norbu C."/>
            <person name="Norbu N."/>
            <person name="Novod N."/>
            <person name="O'Neill B."/>
            <person name="Osman S."/>
            <person name="Markiewicz E."/>
            <person name="Oyono O.L."/>
            <person name="Patti C."/>
            <person name="Phunkhang P."/>
            <person name="Pierre F."/>
            <person name="Priest M."/>
            <person name="Raghuraman S."/>
            <person name="Rege F."/>
            <person name="Reyes R."/>
            <person name="Rise C."/>
            <person name="Rogov P."/>
            <person name="Ross K."/>
            <person name="Ryan E."/>
            <person name="Settipalli S."/>
            <person name="Shea T."/>
            <person name="Sherpa N."/>
            <person name="Shi L."/>
            <person name="Shih D."/>
            <person name="Sparrow T."/>
            <person name="Spaulding J."/>
            <person name="Stalker J."/>
            <person name="Stange-Thomann N."/>
            <person name="Stavropoulos S."/>
            <person name="Stone C."/>
            <person name="Strader C."/>
            <person name="Tesfaye S."/>
            <person name="Thomson T."/>
            <person name="Thoulutsang Y."/>
            <person name="Thoulutsang D."/>
            <person name="Topham K."/>
            <person name="Topping I."/>
            <person name="Tsamla T."/>
            <person name="Vassiliev H."/>
            <person name="Vo A."/>
            <person name="Wangchuk T."/>
            <person name="Wangdi T."/>
            <person name="Weiand M."/>
            <person name="Wilkinson J."/>
            <person name="Wilson A."/>
            <person name="Yadav S."/>
            <person name="Young G."/>
            <person name="Yu Q."/>
            <person name="Zembek L."/>
            <person name="Zhong D."/>
            <person name="Zimmer A."/>
            <person name="Zwirko Z."/>
            <person name="Jaffe D.B."/>
            <person name="Alvarez P."/>
            <person name="Brockman W."/>
            <person name="Butler J."/>
            <person name="Chin C."/>
            <person name="Gnerre S."/>
            <person name="Grabherr M."/>
            <person name="Kleber M."/>
            <person name="Mauceli E."/>
            <person name="MacCallum I."/>
        </authorList>
    </citation>
    <scope>NUCLEOTIDE SEQUENCE [LARGE SCALE GENOMIC DNA]</scope>
    <source>
        <strain evidence="21">Rob3c / Tucson 14021-0248.25</strain>
    </source>
</reference>
<keyword evidence="3" id="KW-1003">Cell membrane</keyword>
<dbReference type="GO" id="GO:0098552">
    <property type="term" value="C:side of membrane"/>
    <property type="evidence" value="ECO:0007669"/>
    <property type="project" value="UniProtKB-KW"/>
</dbReference>
<dbReference type="SUPFAM" id="SSF55486">
    <property type="entry name" value="Metalloproteases ('zincins'), catalytic domain"/>
    <property type="match status" value="1"/>
</dbReference>
<dbReference type="GO" id="GO:0070006">
    <property type="term" value="F:metalloaminopeptidase activity"/>
    <property type="evidence" value="ECO:0007669"/>
    <property type="project" value="TreeGrafter"/>
</dbReference>
<feature type="binding site" evidence="15">
    <location>
        <position position="358"/>
    </location>
    <ligand>
        <name>Zn(2+)</name>
        <dbReference type="ChEBI" id="CHEBI:29105"/>
        <note>catalytic</note>
    </ligand>
</feature>
<dbReference type="GO" id="GO:0005737">
    <property type="term" value="C:cytoplasm"/>
    <property type="evidence" value="ECO:0007669"/>
    <property type="project" value="TreeGrafter"/>
</dbReference>
<dbReference type="PANTHER" id="PTHR11533">
    <property type="entry name" value="PROTEASE M1 ZINC METALLOPROTEASE"/>
    <property type="match status" value="1"/>
</dbReference>
<dbReference type="InterPro" id="IPR042097">
    <property type="entry name" value="Aminopeptidase_N-like_N_sf"/>
</dbReference>
<keyword evidence="21" id="KW-1185">Reference proteome</keyword>
<dbReference type="CDD" id="cd09601">
    <property type="entry name" value="M1_APN-Q_like"/>
    <property type="match status" value="1"/>
</dbReference>
<feature type="active site" description="Proton acceptor" evidence="14">
    <location>
        <position position="355"/>
    </location>
</feature>
<keyword evidence="6 15" id="KW-0479">Metal-binding</keyword>
<dbReference type="GO" id="GO:0043171">
    <property type="term" value="P:peptide catabolic process"/>
    <property type="evidence" value="ECO:0007669"/>
    <property type="project" value="TreeGrafter"/>
</dbReference>
<evidence type="ECO:0000256" key="6">
    <source>
        <dbReference type="ARBA" id="ARBA00022723"/>
    </source>
</evidence>
<evidence type="ECO:0000256" key="4">
    <source>
        <dbReference type="ARBA" id="ARBA00022622"/>
    </source>
</evidence>
<dbReference type="PRINTS" id="PR00756">
    <property type="entry name" value="ALADIPTASE"/>
</dbReference>
<dbReference type="OMA" id="IRNTMPS"/>
<dbReference type="GO" id="GO:0006508">
    <property type="term" value="P:proteolysis"/>
    <property type="evidence" value="ECO:0007669"/>
    <property type="project" value="UniProtKB-KW"/>
</dbReference>
<dbReference type="InterPro" id="IPR034016">
    <property type="entry name" value="M1_APN-typ"/>
</dbReference>
<feature type="site" description="Transition state stabilizer" evidence="16">
    <location>
        <position position="435"/>
    </location>
</feature>
<keyword evidence="7" id="KW-0732">Signal</keyword>
<gene>
    <name evidence="20" type="primary">Dsec\GM17926</name>
    <name evidence="20" type="ORF">Dsec_GM17926</name>
</gene>
<sequence>MLKCLLNESEICYKNVALYGYGGLILLLCLCQVACSAKTQIYDEPRLPANVKPFHYDIRLLTHLESSANCSYNGIVKISIHAQKTTNQVVLHLGRVSIESKKITLFGETSNYRLRSVRFNKDRKYMVVTFNQSLLMGKSYVLSVEFGRSMSMNQTDGYFIRYYINWKTLEKIWYSVSHFNRNWIRNTLPSFDEPSLKATFNVTMGHHKRFQSYGNMKVQAVLPNHEIQDYVWSVHEVTPTIPTHLLAFSVNNFTCRYSQAASMNPVRFRTCVQSADVRAISFAAQMAPQILEFLDQVLQVSLPLEKIDQLVVDDFPTEAMENFGLVVYSSKQLLQREDGPMTKEKLQTLDLIAHELAHMWFDNLLGMDSYSDLWLTEGLAGYFKSLAVDHLQSRTGRRILLRYRESSMMHESQVGGISLVPLSSNASLNAEKQLYQKATSMICMLIGFLGNETFYDGLQRHMWQNSFGSSTPDLFWRSLQLAIEREDTYVKTWDVKNIMDTWIMQSGYPLVTVIRNGSEVFLKQGHALNRSSSQLWWIPLTYLIEGGSLSKNLKPKAWLSPNSHSIKLNDIVPRNQWILFNLQAVGYYRVNYDELTWQLLATTLFNDFRSINVLNRAQIVSDVIFLWNQKLLAWSTALNVLKYIIDEDEYEPLMAFVVGWTNGFWGISAESSFNIAKWLGIAAKWYAEFISYTFDKFVVQDPNQNLNSLDYPD</sequence>
<evidence type="ECO:0000313" key="21">
    <source>
        <dbReference type="Proteomes" id="UP000001292"/>
    </source>
</evidence>
<dbReference type="KEGG" id="dse:6613646"/>
<evidence type="ECO:0000256" key="1">
    <source>
        <dbReference type="ARBA" id="ARBA00004609"/>
    </source>
</evidence>
<keyword evidence="11" id="KW-0472">Membrane</keyword>
<dbReference type="InterPro" id="IPR027268">
    <property type="entry name" value="Peptidase_M4/M1_CTD_sf"/>
</dbReference>
<dbReference type="Gene3D" id="2.60.40.1910">
    <property type="match status" value="1"/>
</dbReference>
<dbReference type="FunFam" id="2.60.40.1910:FF:000008">
    <property type="entry name" value="Aminopeptidase"/>
    <property type="match status" value="1"/>
</dbReference>
<comment type="similarity">
    <text evidence="2">Belongs to the peptidase M1 family.</text>
</comment>
<dbReference type="FunFam" id="1.10.390.10:FF:000047">
    <property type="entry name" value="GD21935"/>
    <property type="match status" value="1"/>
</dbReference>
<keyword evidence="8" id="KW-0378">Hydrolase</keyword>
<protein>
    <submittedName>
        <fullName evidence="20">GM17926</fullName>
    </submittedName>
</protein>
<dbReference type="HOGENOM" id="CLU_003705_4_6_1"/>